<sequence length="746" mass="76229">MSFSVPSQDDGSGEGGTPHLSIGGHAPPLSASFKASSLNGSSGTTPRLLFTWDPYSNLSPMTASPSAPTAAGGGPLPPKPSEVEGIDEGRQPSSGEECSTPSSAANNNGNYTCHHNSDAGATAHPPLTISALLSASSNNNAAAVGGATARSPQLVPGAAVHTPHQQPSTDTASAHSTPSGPVRKRISTTTKDGRQYFLDYSPTTAASANPTGGVGVMPNLMLPPNLSPQSRGVSPFTAAPSQPRAPTPSYQSSNLPSQQQQQIEQQEFDNYGSSTTSPQAVPLVSPPRSSSIGGVAGPGSYPYNASFNHPVASNGVYDAVPPPQQQKPPSSAFLGSSMNSGGLLSVSVVGTGSGSGSHSQHNPYRTSPTYYQPQMSTSVSSAAAATAAATSAGSLPQHGMATAAVQRVQTADTDADLYEVLGATPSLFIKRLLPPPPPLPDVARVLPTPGVVQTLCARWCSLVEAVLRSREFSDVTTAPPPPPAMPSLPGASPTETTGSEEESRRRNTNTTTTTNAVQEELRAWYKAAVEWYEQLDQAGAATVDIRASSRAVTWAIDAAASGRGRRGGQASSNNNNSRYHGQNAGGRGGVGAGAGAGGSSSGYRGGAYGGGYPGSTPYGGRGAMNNGGYRGGRGATPSFYTTGGMNSNNNNNSNNNSSRSASNDMEVTANSSGNARNPYYASNFNPYAESWTFSGDTQMVNVPGEVLPPPPPPPPLPSTSSKPSYLSKMSTADQQGYSANPAMGPM</sequence>
<feature type="region of interest" description="Disordered" evidence="1">
    <location>
        <begin position="561"/>
        <end position="597"/>
    </location>
</feature>
<feature type="region of interest" description="Disordered" evidence="1">
    <location>
        <begin position="158"/>
        <end position="190"/>
    </location>
</feature>
<feature type="compositionally biased region" description="Low complexity" evidence="1">
    <location>
        <begin position="487"/>
        <end position="497"/>
    </location>
</feature>
<dbReference type="AlphaFoldDB" id="A0A0N0DRZ2"/>
<feature type="region of interest" description="Disordered" evidence="1">
    <location>
        <begin position="1"/>
        <end position="103"/>
    </location>
</feature>
<dbReference type="RefSeq" id="XP_015653600.1">
    <property type="nucleotide sequence ID" value="XM_015807942.1"/>
</dbReference>
<feature type="compositionally biased region" description="Low complexity" evidence="1">
    <location>
        <begin position="646"/>
        <end position="663"/>
    </location>
</feature>
<feature type="compositionally biased region" description="Low complexity" evidence="1">
    <location>
        <begin position="58"/>
        <end position="70"/>
    </location>
</feature>
<feature type="region of interest" description="Disordered" evidence="1">
    <location>
        <begin position="699"/>
        <end position="746"/>
    </location>
</feature>
<accession>A0A0N0DRZ2</accession>
<feature type="compositionally biased region" description="Polar residues" evidence="1">
    <location>
        <begin position="1"/>
        <end position="10"/>
    </location>
</feature>
<reference evidence="2 3" key="1">
    <citation type="submission" date="2015-07" db="EMBL/GenBank/DDBJ databases">
        <title>High-quality genome of monoxenous trypanosomatid Leptomonas pyrrhocoris.</title>
        <authorList>
            <person name="Flegontov P."/>
            <person name="Butenko A."/>
            <person name="Firsov S."/>
            <person name="Vlcek C."/>
            <person name="Logacheva M.D."/>
            <person name="Field M."/>
            <person name="Filatov D."/>
            <person name="Flegontova O."/>
            <person name="Gerasimov E."/>
            <person name="Jackson A.P."/>
            <person name="Kelly S."/>
            <person name="Opperdoes F."/>
            <person name="O'Reilly A."/>
            <person name="Votypka J."/>
            <person name="Yurchenko V."/>
            <person name="Lukes J."/>
        </authorList>
    </citation>
    <scope>NUCLEOTIDE SEQUENCE [LARGE SCALE GENOMIC DNA]</scope>
    <source>
        <strain evidence="2">H10</strain>
    </source>
</reference>
<feature type="compositionally biased region" description="Polar residues" evidence="1">
    <location>
        <begin position="728"/>
        <end position="738"/>
    </location>
</feature>
<feature type="compositionally biased region" description="Polar residues" evidence="1">
    <location>
        <begin position="163"/>
        <end position="179"/>
    </location>
</feature>
<feature type="compositionally biased region" description="Low complexity" evidence="1">
    <location>
        <begin position="249"/>
        <end position="265"/>
    </location>
</feature>
<feature type="compositionally biased region" description="Polar residues" evidence="1">
    <location>
        <begin position="91"/>
        <end position="103"/>
    </location>
</feature>
<evidence type="ECO:0000256" key="1">
    <source>
        <dbReference type="SAM" id="MobiDB-lite"/>
    </source>
</evidence>
<organism evidence="2 3">
    <name type="scientific">Leptomonas pyrrhocoris</name>
    <name type="common">Firebug parasite</name>
    <dbReference type="NCBI Taxonomy" id="157538"/>
    <lineage>
        <taxon>Eukaryota</taxon>
        <taxon>Discoba</taxon>
        <taxon>Euglenozoa</taxon>
        <taxon>Kinetoplastea</taxon>
        <taxon>Metakinetoplastina</taxon>
        <taxon>Trypanosomatida</taxon>
        <taxon>Trypanosomatidae</taxon>
        <taxon>Leishmaniinae</taxon>
        <taxon>Leptomonas</taxon>
    </lineage>
</organism>
<feature type="compositionally biased region" description="Pro residues" evidence="1">
    <location>
        <begin position="706"/>
        <end position="717"/>
    </location>
</feature>
<dbReference type="OrthoDB" id="267360at2759"/>
<feature type="compositionally biased region" description="Low complexity" evidence="1">
    <location>
        <begin position="718"/>
        <end position="727"/>
    </location>
</feature>
<dbReference type="Proteomes" id="UP000037923">
    <property type="component" value="Unassembled WGS sequence"/>
</dbReference>
<feature type="compositionally biased region" description="Gly residues" evidence="1">
    <location>
        <begin position="583"/>
        <end position="597"/>
    </location>
</feature>
<proteinExistence type="predicted"/>
<dbReference type="EMBL" id="LGTL01000026">
    <property type="protein sequence ID" value="KPA75161.1"/>
    <property type="molecule type" value="Genomic_DNA"/>
</dbReference>
<feature type="region of interest" description="Disordered" evidence="1">
    <location>
        <begin position="349"/>
        <end position="370"/>
    </location>
</feature>
<feature type="region of interest" description="Disordered" evidence="1">
    <location>
        <begin position="472"/>
        <end position="516"/>
    </location>
</feature>
<name>A0A0N0DRZ2_LEPPY</name>
<gene>
    <name evidence="2" type="ORF">ABB37_08823</name>
</gene>
<feature type="compositionally biased region" description="Polar residues" evidence="1">
    <location>
        <begin position="360"/>
        <end position="370"/>
    </location>
</feature>
<dbReference type="GeneID" id="26909106"/>
<feature type="region of interest" description="Disordered" evidence="1">
    <location>
        <begin position="635"/>
        <end position="675"/>
    </location>
</feature>
<evidence type="ECO:0000313" key="2">
    <source>
        <dbReference type="EMBL" id="KPA75161.1"/>
    </source>
</evidence>
<protein>
    <submittedName>
        <fullName evidence="2">Uncharacterized protein</fullName>
    </submittedName>
</protein>
<comment type="caution">
    <text evidence="2">The sequence shown here is derived from an EMBL/GenBank/DDBJ whole genome shotgun (WGS) entry which is preliminary data.</text>
</comment>
<keyword evidence="3" id="KW-1185">Reference proteome</keyword>
<dbReference type="VEuPathDB" id="TriTrypDB:LpyrH10_26_1180"/>
<feature type="compositionally biased region" description="Low complexity" evidence="1">
    <location>
        <begin position="561"/>
        <end position="578"/>
    </location>
</feature>
<dbReference type="OMA" id="RLLFTWD"/>
<feature type="region of interest" description="Disordered" evidence="1">
    <location>
        <begin position="219"/>
        <end position="292"/>
    </location>
</feature>
<feature type="compositionally biased region" description="Polar residues" evidence="1">
    <location>
        <begin position="33"/>
        <end position="45"/>
    </location>
</feature>
<evidence type="ECO:0000313" key="3">
    <source>
        <dbReference type="Proteomes" id="UP000037923"/>
    </source>
</evidence>